<comment type="caution">
    <text evidence="2">The sequence shown here is derived from an EMBL/GenBank/DDBJ whole genome shotgun (WGS) entry which is preliminary data.</text>
</comment>
<proteinExistence type="predicted"/>
<protein>
    <submittedName>
        <fullName evidence="2">Uncharacterized protein</fullName>
    </submittedName>
</protein>
<evidence type="ECO:0000256" key="1">
    <source>
        <dbReference type="SAM" id="Phobius"/>
    </source>
</evidence>
<dbReference type="AlphaFoldDB" id="A0A1M3KVJ4"/>
<feature type="transmembrane region" description="Helical" evidence="1">
    <location>
        <begin position="66"/>
        <end position="90"/>
    </location>
</feature>
<dbReference type="Proteomes" id="UP000184233">
    <property type="component" value="Unassembled WGS sequence"/>
</dbReference>
<evidence type="ECO:0000313" key="2">
    <source>
        <dbReference type="EMBL" id="OJX56246.1"/>
    </source>
</evidence>
<keyword evidence="1" id="KW-0812">Transmembrane</keyword>
<accession>A0A1M3KVJ4</accession>
<dbReference type="STRING" id="1895771.BGO89_12970"/>
<dbReference type="EMBL" id="MKVH01000025">
    <property type="protein sequence ID" value="OJX56246.1"/>
    <property type="molecule type" value="Genomic_DNA"/>
</dbReference>
<gene>
    <name evidence="2" type="ORF">BGO89_12970</name>
</gene>
<name>A0A1M3KVJ4_9BACT</name>
<sequence>MTDSMTIASERSWYASVAPSIYLRYAIVMTACLLSTVVPVQACPTCTTRNDGVMQSLTHGSDPTSVIDILLVIVMLCCVLWSAIATVGAISGEKKRRKQVQQGHPHEAE</sequence>
<organism evidence="2 3">
    <name type="scientific">Candidatus Kapaibacterium thiocyanatum</name>
    <dbReference type="NCBI Taxonomy" id="1895771"/>
    <lineage>
        <taxon>Bacteria</taxon>
        <taxon>Pseudomonadati</taxon>
        <taxon>Candidatus Kapaibacteriota</taxon>
        <taxon>Candidatus Kapaibacteriia</taxon>
        <taxon>Candidatus Kapaibacteriales</taxon>
        <taxon>Candidatus Kapaibacteriaceae</taxon>
        <taxon>Candidatus Kapaibacterium</taxon>
    </lineage>
</organism>
<keyword evidence="1" id="KW-0472">Membrane</keyword>
<reference evidence="2 3" key="1">
    <citation type="submission" date="2016-09" db="EMBL/GenBank/DDBJ databases">
        <title>Genome-resolved meta-omics ties microbial dynamics to process performance in biotechnology for thiocyanate degradation.</title>
        <authorList>
            <person name="Kantor R.S."/>
            <person name="Huddy R.J."/>
            <person name="Iyer R."/>
            <person name="Thomas B.C."/>
            <person name="Brown C.T."/>
            <person name="Anantharaman K."/>
            <person name="Tringe S."/>
            <person name="Hettich R.L."/>
            <person name="Harrison S.T."/>
            <person name="Banfield J.F."/>
        </authorList>
    </citation>
    <scope>NUCLEOTIDE SEQUENCE [LARGE SCALE GENOMIC DNA]</scope>
    <source>
        <strain evidence="2">59-99</strain>
    </source>
</reference>
<evidence type="ECO:0000313" key="3">
    <source>
        <dbReference type="Proteomes" id="UP000184233"/>
    </source>
</evidence>
<keyword evidence="1" id="KW-1133">Transmembrane helix</keyword>